<feature type="compositionally biased region" description="Polar residues" evidence="1">
    <location>
        <begin position="583"/>
        <end position="596"/>
    </location>
</feature>
<gene>
    <name evidence="2" type="ORF">BU14_0055s0036</name>
</gene>
<dbReference type="Proteomes" id="UP000218209">
    <property type="component" value="Unassembled WGS sequence"/>
</dbReference>
<evidence type="ECO:0000313" key="2">
    <source>
        <dbReference type="EMBL" id="OSX80315.1"/>
    </source>
</evidence>
<accession>A0A1X6PHN8</accession>
<sequence length="908" mass="95675">MLASVDAASLAAWHRSLKLLVARSPWLLPVARSAVVPFSFYQFIFTAGVRGERIACEERVSEGRRTPYRQLVCRHDSCGEHAVLLLGNRIGLVPLDPLAVTMSSMRRTRSLAAIGNSRLSEQGPASLLQVLLAPDASPPTVCSRFPTLALPLVAWEARHLVGLHDKAAEAALLRFFTVKLDRSEVKTAVSLAAALGSTTKKMACKRRIVEKNLCRAQPPSFQWELVQKLVNPLRMQRGQLVSNVRLRDSFCLHGDDNQADALPAHLKCLIRTHVKSCAMKGSLPSFYKLQWVPPHFDSFRASSASIASRELVRVSIDWEAALVTVNPAVQRTLDILRPVLLSGPSVAGPCTEATADASDGELGDSAPSSADEDRFPVGDSELAAAASAAETLALAGTAGGAEGSVPFSVTVGQGVEDGHFDDPRPPRMPRADMEADDDPLGRGSPLPLQLASGKQPPEHAVPAADTLPRGTTVISFAAASADEVVPAAVSDRAVAASDTPSREVAVPKHSALAAATALAAAPASPLSLPLTAGTAVAASAGSPLPANRASPGLPPVPPPSKVGVARRVKASSGKGRKELSGAKRTSNASKGGSSRTPPSPAMIAAKLAKEVEAAKKFVLSDPLNKGKRVPFCVQEVAPNKYWEHGGVLLTVIFPFLTDPSYQQRGKMVVLCDKTRGMLDKSEMGLECEDGEGVERRNEDTEMVALNCKTDDEVNDASGGMGGCPAAVDDADSERAAISGSDKAVFATGDAAGASQAVGRKKGVNKSKMTGGGTYTIIVGFEDAVVQHDNGAGELRTAVTQSASDDGTNDVNHALAKFQDACDVTRNQFMTGLGEELGGPSCGLRVRTLQCSEPSEFSLRTSFFTKLNLDLSKRFRLPWCAGVTAGWPALPPLREEGMVVSLSSSVMPE</sequence>
<reference evidence="2 3" key="1">
    <citation type="submission" date="2017-03" db="EMBL/GenBank/DDBJ databases">
        <title>WGS assembly of Porphyra umbilicalis.</title>
        <authorList>
            <person name="Brawley S.H."/>
            <person name="Blouin N.A."/>
            <person name="Ficko-Blean E."/>
            <person name="Wheeler G.L."/>
            <person name="Lohr M."/>
            <person name="Goodson H.V."/>
            <person name="Jenkins J.W."/>
            <person name="Blaby-Haas C.E."/>
            <person name="Helliwell K.E."/>
            <person name="Chan C."/>
            <person name="Marriage T."/>
            <person name="Bhattacharya D."/>
            <person name="Klein A.S."/>
            <person name="Badis Y."/>
            <person name="Brodie J."/>
            <person name="Cao Y."/>
            <person name="Collen J."/>
            <person name="Dittami S.M."/>
            <person name="Gachon C.M."/>
            <person name="Green B.R."/>
            <person name="Karpowicz S."/>
            <person name="Kim J.W."/>
            <person name="Kudahl U."/>
            <person name="Lin S."/>
            <person name="Michel G."/>
            <person name="Mittag M."/>
            <person name="Olson B.J."/>
            <person name="Pangilinan J."/>
            <person name="Peng Y."/>
            <person name="Qiu H."/>
            <person name="Shu S."/>
            <person name="Singer J.T."/>
            <person name="Smith A.G."/>
            <person name="Sprecher B.N."/>
            <person name="Wagner V."/>
            <person name="Wang W."/>
            <person name="Wang Z.-Y."/>
            <person name="Yan J."/>
            <person name="Yarish C."/>
            <person name="Zoeuner-Riek S."/>
            <person name="Zhuang Y."/>
            <person name="Zou Y."/>
            <person name="Lindquist E.A."/>
            <person name="Grimwood J."/>
            <person name="Barry K."/>
            <person name="Rokhsar D.S."/>
            <person name="Schmutz J."/>
            <person name="Stiller J.W."/>
            <person name="Grossman A.R."/>
            <person name="Prochnik S.E."/>
        </authorList>
    </citation>
    <scope>NUCLEOTIDE SEQUENCE [LARGE SCALE GENOMIC DNA]</scope>
    <source>
        <strain evidence="2">4086291</strain>
    </source>
</reference>
<dbReference type="AlphaFoldDB" id="A0A1X6PHN8"/>
<evidence type="ECO:0000256" key="1">
    <source>
        <dbReference type="SAM" id="MobiDB-lite"/>
    </source>
</evidence>
<organism evidence="2 3">
    <name type="scientific">Porphyra umbilicalis</name>
    <name type="common">Purple laver</name>
    <name type="synonym">Red alga</name>
    <dbReference type="NCBI Taxonomy" id="2786"/>
    <lineage>
        <taxon>Eukaryota</taxon>
        <taxon>Rhodophyta</taxon>
        <taxon>Bangiophyceae</taxon>
        <taxon>Bangiales</taxon>
        <taxon>Bangiaceae</taxon>
        <taxon>Porphyra</taxon>
    </lineage>
</organism>
<dbReference type="EMBL" id="KV918777">
    <property type="protein sequence ID" value="OSX80315.1"/>
    <property type="molecule type" value="Genomic_DNA"/>
</dbReference>
<proteinExistence type="predicted"/>
<keyword evidence="3" id="KW-1185">Reference proteome</keyword>
<feature type="region of interest" description="Disordered" evidence="1">
    <location>
        <begin position="407"/>
        <end position="460"/>
    </location>
</feature>
<evidence type="ECO:0000313" key="3">
    <source>
        <dbReference type="Proteomes" id="UP000218209"/>
    </source>
</evidence>
<protein>
    <submittedName>
        <fullName evidence="2">Uncharacterized protein</fullName>
    </submittedName>
</protein>
<feature type="region of interest" description="Disordered" evidence="1">
    <location>
        <begin position="351"/>
        <end position="375"/>
    </location>
</feature>
<name>A0A1X6PHN8_PORUM</name>
<feature type="compositionally biased region" description="Basic and acidic residues" evidence="1">
    <location>
        <begin position="416"/>
        <end position="433"/>
    </location>
</feature>
<feature type="region of interest" description="Disordered" evidence="1">
    <location>
        <begin position="546"/>
        <end position="600"/>
    </location>
</feature>